<evidence type="ECO:0000313" key="1">
    <source>
        <dbReference type="EMBL" id="KER22980.1"/>
    </source>
</evidence>
<organism evidence="1 2">
    <name type="scientific">Opisthorchis viverrini</name>
    <name type="common">Southeast Asian liver fluke</name>
    <dbReference type="NCBI Taxonomy" id="6198"/>
    <lineage>
        <taxon>Eukaryota</taxon>
        <taxon>Metazoa</taxon>
        <taxon>Spiralia</taxon>
        <taxon>Lophotrochozoa</taxon>
        <taxon>Platyhelminthes</taxon>
        <taxon>Trematoda</taxon>
        <taxon>Digenea</taxon>
        <taxon>Opisthorchiida</taxon>
        <taxon>Opisthorchiata</taxon>
        <taxon>Opisthorchiidae</taxon>
        <taxon>Opisthorchis</taxon>
    </lineage>
</organism>
<reference evidence="1 2" key="1">
    <citation type="submission" date="2013-11" db="EMBL/GenBank/DDBJ databases">
        <title>Opisthorchis viverrini - life in the bile duct.</title>
        <authorList>
            <person name="Young N.D."/>
            <person name="Nagarajan N."/>
            <person name="Lin S.J."/>
            <person name="Korhonen P.K."/>
            <person name="Jex A.R."/>
            <person name="Hall R.S."/>
            <person name="Safavi-Hemami H."/>
            <person name="Kaewkong W."/>
            <person name="Bertrand D."/>
            <person name="Gao S."/>
            <person name="Seet Q."/>
            <person name="Wongkham S."/>
            <person name="Teh B.T."/>
            <person name="Wongkham C."/>
            <person name="Intapan P.M."/>
            <person name="Maleewong W."/>
            <person name="Yang X."/>
            <person name="Hu M."/>
            <person name="Wang Z."/>
            <person name="Hofmann A."/>
            <person name="Sternberg P.W."/>
            <person name="Tan P."/>
            <person name="Wang J."/>
            <person name="Gasser R.B."/>
        </authorList>
    </citation>
    <scope>NUCLEOTIDE SEQUENCE [LARGE SCALE GENOMIC DNA]</scope>
</reference>
<sequence>MFDTIVSNWPSTMPAITSVFPASSTMSVEKFQLHVFDEVSARISKVRITLANLRHLLPQKGISLNLKGRVCQATVRAVLLYGFSTADASETWLVFDGVSVLVTRLLENGYLVELQLFQSGKTSSITE</sequence>
<dbReference type="OrthoDB" id="8063258at2759"/>
<dbReference type="EMBL" id="KL596871">
    <property type="protein sequence ID" value="KER22980.1"/>
    <property type="molecule type" value="Genomic_DNA"/>
</dbReference>
<protein>
    <submittedName>
        <fullName evidence="1">Uncharacterized protein</fullName>
    </submittedName>
</protein>
<name>A0A074ZI48_OPIVI</name>
<dbReference type="RefSeq" id="XP_009173301.1">
    <property type="nucleotide sequence ID" value="XM_009175037.1"/>
</dbReference>
<dbReference type="CTD" id="20328911"/>
<keyword evidence="2" id="KW-1185">Reference proteome</keyword>
<feature type="non-terminal residue" evidence="1">
    <location>
        <position position="127"/>
    </location>
</feature>
<dbReference type="AlphaFoldDB" id="A0A074ZI48"/>
<proteinExistence type="predicted"/>
<dbReference type="Proteomes" id="UP000054324">
    <property type="component" value="Unassembled WGS sequence"/>
</dbReference>
<dbReference type="KEGG" id="ovi:T265_14745"/>
<gene>
    <name evidence="1" type="ORF">T265_14745</name>
</gene>
<evidence type="ECO:0000313" key="2">
    <source>
        <dbReference type="Proteomes" id="UP000054324"/>
    </source>
</evidence>
<accession>A0A074ZI48</accession>
<dbReference type="GeneID" id="20328911"/>